<dbReference type="EMBL" id="ML976614">
    <property type="protein sequence ID" value="KAF1851669.1"/>
    <property type="molecule type" value="Genomic_DNA"/>
</dbReference>
<keyword evidence="2" id="KW-1185">Reference proteome</keyword>
<organism evidence="1 2">
    <name type="scientific">Cucurbitaria berberidis CBS 394.84</name>
    <dbReference type="NCBI Taxonomy" id="1168544"/>
    <lineage>
        <taxon>Eukaryota</taxon>
        <taxon>Fungi</taxon>
        <taxon>Dikarya</taxon>
        <taxon>Ascomycota</taxon>
        <taxon>Pezizomycotina</taxon>
        <taxon>Dothideomycetes</taxon>
        <taxon>Pleosporomycetidae</taxon>
        <taxon>Pleosporales</taxon>
        <taxon>Pleosporineae</taxon>
        <taxon>Cucurbitariaceae</taxon>
        <taxon>Cucurbitaria</taxon>
    </lineage>
</organism>
<dbReference type="AlphaFoldDB" id="A0A9P4GUC3"/>
<accession>A0A9P4GUC3</accession>
<comment type="caution">
    <text evidence="1">The sequence shown here is derived from an EMBL/GenBank/DDBJ whole genome shotgun (WGS) entry which is preliminary data.</text>
</comment>
<reference evidence="1" key="1">
    <citation type="submission" date="2020-01" db="EMBL/GenBank/DDBJ databases">
        <authorList>
            <consortium name="DOE Joint Genome Institute"/>
            <person name="Haridas S."/>
            <person name="Albert R."/>
            <person name="Binder M."/>
            <person name="Bloem J."/>
            <person name="Labutti K."/>
            <person name="Salamov A."/>
            <person name="Andreopoulos B."/>
            <person name="Baker S.E."/>
            <person name="Barry K."/>
            <person name="Bills G."/>
            <person name="Bluhm B.H."/>
            <person name="Cannon C."/>
            <person name="Castanera R."/>
            <person name="Culley D.E."/>
            <person name="Daum C."/>
            <person name="Ezra D."/>
            <person name="Gonzalez J.B."/>
            <person name="Henrissat B."/>
            <person name="Kuo A."/>
            <person name="Liang C."/>
            <person name="Lipzen A."/>
            <person name="Lutzoni F."/>
            <person name="Magnuson J."/>
            <person name="Mondo S."/>
            <person name="Nolan M."/>
            <person name="Ohm R."/>
            <person name="Pangilinan J."/>
            <person name="Park H.-J."/>
            <person name="Ramirez L."/>
            <person name="Alfaro M."/>
            <person name="Sun H."/>
            <person name="Tritt A."/>
            <person name="Yoshinaga Y."/>
            <person name="Zwiers L.-H."/>
            <person name="Turgeon B.G."/>
            <person name="Goodwin S.B."/>
            <person name="Spatafora J.W."/>
            <person name="Crous P.W."/>
            <person name="Grigoriev I.V."/>
        </authorList>
    </citation>
    <scope>NUCLEOTIDE SEQUENCE</scope>
    <source>
        <strain evidence="1">CBS 394.84</strain>
    </source>
</reference>
<evidence type="ECO:0008006" key="3">
    <source>
        <dbReference type="Google" id="ProtNLM"/>
    </source>
</evidence>
<proteinExistence type="predicted"/>
<dbReference type="PANTHER" id="PTHR37845:SF1">
    <property type="entry name" value="SEQUENCE ORPHAN"/>
    <property type="match status" value="1"/>
</dbReference>
<dbReference type="GeneID" id="63853105"/>
<sequence>MTQQQLQSNIVNGDWRGSKLPGILAGDVAAAAISATAISPLITAIDRAVVENAASSSRPLLSTLKSHVICSFRHPRQFFAAKPFFYVWTLYAATYTTANGVESVAKEITTKADQVLVSTVTFLATCAVNVPLGVWKDVRFVQLYGRPTTPKAALNTPLQKGATASATAPSPVPTARFPRIVGATFLFRDAITIFGSINLPPMLTSSIPDSIFSSPAIKMAAMQIFTPVLSQVFATPIHLLGLDLYSNPHSSSAERMSRMRRSLGPTTAMRCSRIIPAFGVGLVLNTGLRDYFHGKVGAAATN</sequence>
<gene>
    <name evidence="1" type="ORF">K460DRAFT_391902</name>
</gene>
<name>A0A9P4GUC3_9PLEO</name>
<protein>
    <recommendedName>
        <fullName evidence="3">Sequence orphan</fullName>
    </recommendedName>
</protein>
<dbReference type="PANTHER" id="PTHR37845">
    <property type="entry name" value="SEQUENCE ORPHAN"/>
    <property type="match status" value="1"/>
</dbReference>
<dbReference type="OrthoDB" id="275936at2759"/>
<evidence type="ECO:0000313" key="1">
    <source>
        <dbReference type="EMBL" id="KAF1851669.1"/>
    </source>
</evidence>
<dbReference type="RefSeq" id="XP_040794232.1">
    <property type="nucleotide sequence ID" value="XM_040935854.1"/>
</dbReference>
<dbReference type="InterPro" id="IPR038781">
    <property type="entry name" value="C365.16-ike"/>
</dbReference>
<dbReference type="GO" id="GO:0005739">
    <property type="term" value="C:mitochondrion"/>
    <property type="evidence" value="ECO:0007669"/>
    <property type="project" value="TreeGrafter"/>
</dbReference>
<dbReference type="Proteomes" id="UP000800039">
    <property type="component" value="Unassembled WGS sequence"/>
</dbReference>
<evidence type="ECO:0000313" key="2">
    <source>
        <dbReference type="Proteomes" id="UP000800039"/>
    </source>
</evidence>